<evidence type="ECO:0000313" key="2">
    <source>
        <dbReference type="EMBL" id="KAK5771513.1"/>
    </source>
</evidence>
<dbReference type="EMBL" id="JARKNE010000013">
    <property type="protein sequence ID" value="KAK5771513.1"/>
    <property type="molecule type" value="Genomic_DNA"/>
</dbReference>
<accession>A0ABR0MEK6</accession>
<evidence type="ECO:0000313" key="3">
    <source>
        <dbReference type="Proteomes" id="UP001358586"/>
    </source>
</evidence>
<gene>
    <name evidence="2" type="ORF">PVK06_047728</name>
</gene>
<sequence>MMPEKDFNLERNDKMVVPWPIRKTIDALNWIFFCDARSLAEEELVREFYTNLIMPNATRVLVCNKKAPLTSKSISDFFNLLDVDEDEVQVKTKENLKGLYVQDCITAYNLEWLVENVHELNPLEPTQPETEESLNKFESEADSVDKTEEIESEEESNNPKLINKPEVSEPKEEMNADEPIEPSVDLELTIPMPTSSNTTKKSEFSIMMDMMKFMYNQQQACWKYVKIKDDFVRNAFKNISNSFVPKLLDYIFESWKEEDEDESEDESSKEEDEGDKSNNKRGGISCL</sequence>
<dbReference type="Proteomes" id="UP001358586">
    <property type="component" value="Chromosome 13"/>
</dbReference>
<feature type="region of interest" description="Disordered" evidence="1">
    <location>
        <begin position="256"/>
        <end position="287"/>
    </location>
</feature>
<proteinExistence type="predicted"/>
<protein>
    <submittedName>
        <fullName evidence="2">Uncharacterized protein</fullName>
    </submittedName>
</protein>
<organism evidence="2 3">
    <name type="scientific">Gossypium arboreum</name>
    <name type="common">Tree cotton</name>
    <name type="synonym">Gossypium nanking</name>
    <dbReference type="NCBI Taxonomy" id="29729"/>
    <lineage>
        <taxon>Eukaryota</taxon>
        <taxon>Viridiplantae</taxon>
        <taxon>Streptophyta</taxon>
        <taxon>Embryophyta</taxon>
        <taxon>Tracheophyta</taxon>
        <taxon>Spermatophyta</taxon>
        <taxon>Magnoliopsida</taxon>
        <taxon>eudicotyledons</taxon>
        <taxon>Gunneridae</taxon>
        <taxon>Pentapetalae</taxon>
        <taxon>rosids</taxon>
        <taxon>malvids</taxon>
        <taxon>Malvales</taxon>
        <taxon>Malvaceae</taxon>
        <taxon>Malvoideae</taxon>
        <taxon>Gossypium</taxon>
    </lineage>
</organism>
<keyword evidence="3" id="KW-1185">Reference proteome</keyword>
<feature type="compositionally biased region" description="Acidic residues" evidence="1">
    <location>
        <begin position="256"/>
        <end position="274"/>
    </location>
</feature>
<feature type="region of interest" description="Disordered" evidence="1">
    <location>
        <begin position="123"/>
        <end position="184"/>
    </location>
</feature>
<reference evidence="2 3" key="1">
    <citation type="submission" date="2023-03" db="EMBL/GenBank/DDBJ databases">
        <title>WGS of Gossypium arboreum.</title>
        <authorList>
            <person name="Yu D."/>
        </authorList>
    </citation>
    <scope>NUCLEOTIDE SEQUENCE [LARGE SCALE GENOMIC DNA]</scope>
    <source>
        <tissue evidence="2">Leaf</tissue>
    </source>
</reference>
<feature type="compositionally biased region" description="Basic and acidic residues" evidence="1">
    <location>
        <begin position="133"/>
        <end position="149"/>
    </location>
</feature>
<comment type="caution">
    <text evidence="2">The sequence shown here is derived from an EMBL/GenBank/DDBJ whole genome shotgun (WGS) entry which is preliminary data.</text>
</comment>
<name>A0ABR0MEK6_GOSAR</name>
<evidence type="ECO:0000256" key="1">
    <source>
        <dbReference type="SAM" id="MobiDB-lite"/>
    </source>
</evidence>